<dbReference type="Proteomes" id="UP000663671">
    <property type="component" value="Chromosome 2"/>
</dbReference>
<gene>
    <name evidence="2" type="ORF">I7I51_08084</name>
</gene>
<sequence>MSLQIGHHFEFLKVARLLQKGFSDLLAKWANQVKPAWHFEVVHTRNLEANDDETKPRDELATYIACFDTIQPGYGRAAESPGQHRPYDLPNPEFSDDTEANKRITSVARLAFPGRAVARVSVQPTIGTNWRSQRRAGKILVKIQSACFDMKNRIEVWSEHRQTDVSIHPQISRTSIKLIRTLSEQSAIPDLLVLPAKREMQPLLTDSSASK</sequence>
<organism evidence="2 3">
    <name type="scientific">Ajellomyces capsulatus</name>
    <name type="common">Darling's disease fungus</name>
    <name type="synonym">Histoplasma capsulatum</name>
    <dbReference type="NCBI Taxonomy" id="5037"/>
    <lineage>
        <taxon>Eukaryota</taxon>
        <taxon>Fungi</taxon>
        <taxon>Dikarya</taxon>
        <taxon>Ascomycota</taxon>
        <taxon>Pezizomycotina</taxon>
        <taxon>Eurotiomycetes</taxon>
        <taxon>Eurotiomycetidae</taxon>
        <taxon>Onygenales</taxon>
        <taxon>Ajellomycetaceae</taxon>
        <taxon>Histoplasma</taxon>
    </lineage>
</organism>
<dbReference type="VEuPathDB" id="FungiDB:I7I51_08084"/>
<dbReference type="AlphaFoldDB" id="A0A8A1LWY0"/>
<evidence type="ECO:0000313" key="3">
    <source>
        <dbReference type="Proteomes" id="UP000663671"/>
    </source>
</evidence>
<dbReference type="EMBL" id="CP069109">
    <property type="protein sequence ID" value="QSS58656.1"/>
    <property type="molecule type" value="Genomic_DNA"/>
</dbReference>
<evidence type="ECO:0000313" key="2">
    <source>
        <dbReference type="EMBL" id="QSS58656.1"/>
    </source>
</evidence>
<reference evidence="2" key="1">
    <citation type="submission" date="2021-01" db="EMBL/GenBank/DDBJ databases">
        <title>Chromosome-level genome assembly of a human fungal pathogen reveals clustering of transcriptionally co-regulated genes.</title>
        <authorList>
            <person name="Voorhies M."/>
            <person name="Cohen S."/>
            <person name="Shea T.P."/>
            <person name="Petrus S."/>
            <person name="Munoz J.F."/>
            <person name="Poplawski S."/>
            <person name="Goldman W.E."/>
            <person name="Michael T."/>
            <person name="Cuomo C.A."/>
            <person name="Sil A."/>
            <person name="Beyhan S."/>
        </authorList>
    </citation>
    <scope>NUCLEOTIDE SEQUENCE</scope>
    <source>
        <strain evidence="2">WU24</strain>
    </source>
</reference>
<evidence type="ECO:0000256" key="1">
    <source>
        <dbReference type="SAM" id="MobiDB-lite"/>
    </source>
</evidence>
<protein>
    <submittedName>
        <fullName evidence="2">Uncharacterized protein</fullName>
    </submittedName>
</protein>
<name>A0A8A1LWY0_AJECA</name>
<accession>A0A8A1LWY0</accession>
<proteinExistence type="predicted"/>
<feature type="region of interest" description="Disordered" evidence="1">
    <location>
        <begin position="77"/>
        <end position="96"/>
    </location>
</feature>